<gene>
    <name evidence="2" type="ORF">BX592_12656</name>
</gene>
<dbReference type="EMBL" id="SORE01000026">
    <property type="protein sequence ID" value="TDY40300.1"/>
    <property type="molecule type" value="Genomic_DNA"/>
</dbReference>
<keyword evidence="1" id="KW-0472">Membrane</keyword>
<dbReference type="AlphaFoldDB" id="A0A4R8LDW9"/>
<feature type="transmembrane region" description="Helical" evidence="1">
    <location>
        <begin position="6"/>
        <end position="25"/>
    </location>
</feature>
<protein>
    <submittedName>
        <fullName evidence="2">Uncharacterized protein</fullName>
    </submittedName>
</protein>
<evidence type="ECO:0000256" key="1">
    <source>
        <dbReference type="SAM" id="Phobius"/>
    </source>
</evidence>
<sequence>MDTHLMIGVAVIFGLIAVAASRDVLRRLRQQPRLVPIKSTAMKSARKDDASSL</sequence>
<name>A0A4R8LDW9_9BURK</name>
<keyword evidence="1" id="KW-1133">Transmembrane helix</keyword>
<proteinExistence type="predicted"/>
<reference evidence="2 3" key="1">
    <citation type="submission" date="2019-03" db="EMBL/GenBank/DDBJ databases">
        <title>Genomic Encyclopedia of Type Strains, Phase III (KMG-III): the genomes of soil and plant-associated and newly described type strains.</title>
        <authorList>
            <person name="Whitman W."/>
        </authorList>
    </citation>
    <scope>NUCLEOTIDE SEQUENCE [LARGE SCALE GENOMIC DNA]</scope>
    <source>
        <strain evidence="2 3">LMG 29544</strain>
    </source>
</reference>
<keyword evidence="3" id="KW-1185">Reference proteome</keyword>
<comment type="caution">
    <text evidence="2">The sequence shown here is derived from an EMBL/GenBank/DDBJ whole genome shotgun (WGS) entry which is preliminary data.</text>
</comment>
<organism evidence="2 3">
    <name type="scientific">Paraburkholderia rhizosphaerae</name>
    <dbReference type="NCBI Taxonomy" id="480658"/>
    <lineage>
        <taxon>Bacteria</taxon>
        <taxon>Pseudomonadati</taxon>
        <taxon>Pseudomonadota</taxon>
        <taxon>Betaproteobacteria</taxon>
        <taxon>Burkholderiales</taxon>
        <taxon>Burkholderiaceae</taxon>
        <taxon>Paraburkholderia</taxon>
    </lineage>
</organism>
<evidence type="ECO:0000313" key="2">
    <source>
        <dbReference type="EMBL" id="TDY40300.1"/>
    </source>
</evidence>
<evidence type="ECO:0000313" key="3">
    <source>
        <dbReference type="Proteomes" id="UP000295509"/>
    </source>
</evidence>
<keyword evidence="1" id="KW-0812">Transmembrane</keyword>
<dbReference type="Proteomes" id="UP000295509">
    <property type="component" value="Unassembled WGS sequence"/>
</dbReference>
<accession>A0A4R8LDW9</accession>